<protein>
    <recommendedName>
        <fullName evidence="14">Leucine-rich repeat-containing N-terminal plant-type domain-containing protein</fullName>
    </recommendedName>
</protein>
<dbReference type="InterPro" id="IPR032675">
    <property type="entry name" value="LRR_dom_sf"/>
</dbReference>
<dbReference type="EMBL" id="VOIH02000012">
    <property type="protein sequence ID" value="KAF3432247.1"/>
    <property type="molecule type" value="Genomic_DNA"/>
</dbReference>
<proteinExistence type="inferred from homology"/>
<gene>
    <name evidence="15" type="ORF">FNV43_RR26986</name>
</gene>
<feature type="signal peptide" evidence="13">
    <location>
        <begin position="1"/>
        <end position="17"/>
    </location>
</feature>
<evidence type="ECO:0000256" key="10">
    <source>
        <dbReference type="ARBA" id="ARBA00023170"/>
    </source>
</evidence>
<dbReference type="AlphaFoldDB" id="A0A8K0DW02"/>
<dbReference type="OrthoDB" id="1911164at2759"/>
<evidence type="ECO:0000256" key="5">
    <source>
        <dbReference type="ARBA" id="ARBA00022692"/>
    </source>
</evidence>
<evidence type="ECO:0000256" key="7">
    <source>
        <dbReference type="ARBA" id="ARBA00022737"/>
    </source>
</evidence>
<dbReference type="PANTHER" id="PTHR48061">
    <property type="entry name" value="LEUCINE-RICH REPEAT RECEPTOR PROTEIN KINASE EMS1-LIKE-RELATED"/>
    <property type="match status" value="1"/>
</dbReference>
<evidence type="ECO:0000256" key="11">
    <source>
        <dbReference type="ARBA" id="ARBA00023180"/>
    </source>
</evidence>
<evidence type="ECO:0000313" key="16">
    <source>
        <dbReference type="Proteomes" id="UP000796880"/>
    </source>
</evidence>
<dbReference type="GO" id="GO:0005886">
    <property type="term" value="C:plasma membrane"/>
    <property type="evidence" value="ECO:0007669"/>
    <property type="project" value="UniProtKB-SubCell"/>
</dbReference>
<evidence type="ECO:0000256" key="6">
    <source>
        <dbReference type="ARBA" id="ARBA00022729"/>
    </source>
</evidence>
<comment type="similarity">
    <text evidence="2">Belongs to the RLP family.</text>
</comment>
<evidence type="ECO:0000256" key="9">
    <source>
        <dbReference type="ARBA" id="ARBA00023136"/>
    </source>
</evidence>
<keyword evidence="8 12" id="KW-1133">Transmembrane helix</keyword>
<dbReference type="Proteomes" id="UP000796880">
    <property type="component" value="Unassembled WGS sequence"/>
</dbReference>
<evidence type="ECO:0000256" key="8">
    <source>
        <dbReference type="ARBA" id="ARBA00022989"/>
    </source>
</evidence>
<keyword evidence="10" id="KW-0675">Receptor</keyword>
<evidence type="ECO:0000256" key="13">
    <source>
        <dbReference type="SAM" id="SignalP"/>
    </source>
</evidence>
<keyword evidence="9 12" id="KW-0472">Membrane</keyword>
<feature type="transmembrane region" description="Helical" evidence="12">
    <location>
        <begin position="155"/>
        <end position="176"/>
    </location>
</feature>
<name>A0A8K0DW02_9ROSA</name>
<dbReference type="InterPro" id="IPR003591">
    <property type="entry name" value="Leu-rich_rpt_typical-subtyp"/>
</dbReference>
<sequence length="523" mass="58563">MGFSICLILMLFNLVVTNFVTCVQPFACHDHERIALLEFKQSFVIDKNIASRSESAYPKVLQWKSEENNNCCSWDGIECDEENGHVVSLDLSSSCLFGSINSNSTLFQLPYLQRLNLADNHFNYSQIPTLFGRFSRVTYLNLSSSAFPAKSLRRFFLICPICLLLTFLTTMMVLVVKGNLTQLTFLDLQENKLHGSIPQTLANLINLQYLGLGANNLGGTVNFDMLRGPLPIPPPSLMDYNASNNMLNGDISPVFCNLTSLQSLALSNNNLSGMIPQCFGNLSDSLSVLDLRNNSLHGNIPQTLCNDSSNLKLIDLSYNQLQGKLPRSLSKCLMLEGLALSNNQLIDVFPSWLGSLPELKVLTLRSNNLHGEIVGKPKRIPSLLPYDYISHWDSMKTINIQSNIAYIDAYWVYNLSNSYAEYDYRFSITIMYKGVDMYYNAIQDVLAFIDLSSNRFEGEIPKCIGNLEALRSLNLSNNMLTGRIPLSLGDLVLESLDLSKQSLWGNSSRAKAAWISFTLQRLP</sequence>
<feature type="domain" description="Leucine-rich repeat-containing N-terminal plant-type" evidence="14">
    <location>
        <begin position="29"/>
        <end position="80"/>
    </location>
</feature>
<dbReference type="InterPro" id="IPR013210">
    <property type="entry name" value="LRR_N_plant-typ"/>
</dbReference>
<dbReference type="Gene3D" id="3.80.10.10">
    <property type="entry name" value="Ribonuclease Inhibitor"/>
    <property type="match status" value="2"/>
</dbReference>
<evidence type="ECO:0000256" key="2">
    <source>
        <dbReference type="ARBA" id="ARBA00009592"/>
    </source>
</evidence>
<comment type="subcellular location">
    <subcellularLocation>
        <location evidence="1">Cell membrane</location>
        <topology evidence="1">Single-pass type I membrane protein</topology>
    </subcellularLocation>
</comment>
<dbReference type="InterPro" id="IPR046956">
    <property type="entry name" value="RLP23-like"/>
</dbReference>
<comment type="caution">
    <text evidence="15">The sequence shown here is derived from an EMBL/GenBank/DDBJ whole genome shotgun (WGS) entry which is preliminary data.</text>
</comment>
<dbReference type="FunFam" id="3.80.10.10:FF:000041">
    <property type="entry name" value="LRR receptor-like serine/threonine-protein kinase ERECTA"/>
    <property type="match status" value="1"/>
</dbReference>
<evidence type="ECO:0000256" key="4">
    <source>
        <dbReference type="ARBA" id="ARBA00022614"/>
    </source>
</evidence>
<evidence type="ECO:0000256" key="3">
    <source>
        <dbReference type="ARBA" id="ARBA00022475"/>
    </source>
</evidence>
<evidence type="ECO:0000313" key="15">
    <source>
        <dbReference type="EMBL" id="KAF3432247.1"/>
    </source>
</evidence>
<keyword evidence="6 13" id="KW-0732">Signal</keyword>
<dbReference type="Pfam" id="PF13855">
    <property type="entry name" value="LRR_8"/>
    <property type="match status" value="1"/>
</dbReference>
<keyword evidence="3" id="KW-1003">Cell membrane</keyword>
<dbReference type="SMART" id="SM00369">
    <property type="entry name" value="LRR_TYP"/>
    <property type="match status" value="5"/>
</dbReference>
<dbReference type="PANTHER" id="PTHR48061:SF12">
    <property type="entry name" value="DISEASE RESISTANCE LIKE PROTEIN"/>
    <property type="match status" value="1"/>
</dbReference>
<keyword evidence="11" id="KW-0325">Glycoprotein</keyword>
<accession>A0A8K0DW02</accession>
<dbReference type="Pfam" id="PF00560">
    <property type="entry name" value="LRR_1"/>
    <property type="match status" value="4"/>
</dbReference>
<feature type="chain" id="PRO_5035426244" description="Leucine-rich repeat-containing N-terminal plant-type domain-containing protein" evidence="13">
    <location>
        <begin position="18"/>
        <end position="523"/>
    </location>
</feature>
<keyword evidence="7" id="KW-0677">Repeat</keyword>
<dbReference type="InterPro" id="IPR001611">
    <property type="entry name" value="Leu-rich_rpt"/>
</dbReference>
<dbReference type="PRINTS" id="PR00019">
    <property type="entry name" value="LEURICHRPT"/>
</dbReference>
<reference evidence="15" key="1">
    <citation type="submission" date="2020-03" db="EMBL/GenBank/DDBJ databases">
        <title>A high-quality chromosome-level genome assembly of a woody plant with both climbing and erect habits, Rhamnella rubrinervis.</title>
        <authorList>
            <person name="Lu Z."/>
            <person name="Yang Y."/>
            <person name="Zhu X."/>
            <person name="Sun Y."/>
        </authorList>
    </citation>
    <scope>NUCLEOTIDE SEQUENCE</scope>
    <source>
        <strain evidence="15">BYM</strain>
        <tissue evidence="15">Leaf</tissue>
    </source>
</reference>
<evidence type="ECO:0000259" key="14">
    <source>
        <dbReference type="Pfam" id="PF08263"/>
    </source>
</evidence>
<organism evidence="15 16">
    <name type="scientific">Rhamnella rubrinervis</name>
    <dbReference type="NCBI Taxonomy" id="2594499"/>
    <lineage>
        <taxon>Eukaryota</taxon>
        <taxon>Viridiplantae</taxon>
        <taxon>Streptophyta</taxon>
        <taxon>Embryophyta</taxon>
        <taxon>Tracheophyta</taxon>
        <taxon>Spermatophyta</taxon>
        <taxon>Magnoliopsida</taxon>
        <taxon>eudicotyledons</taxon>
        <taxon>Gunneridae</taxon>
        <taxon>Pentapetalae</taxon>
        <taxon>rosids</taxon>
        <taxon>fabids</taxon>
        <taxon>Rosales</taxon>
        <taxon>Rhamnaceae</taxon>
        <taxon>rhamnoid group</taxon>
        <taxon>Rhamneae</taxon>
        <taxon>Rhamnella</taxon>
    </lineage>
</organism>
<keyword evidence="16" id="KW-1185">Reference proteome</keyword>
<keyword evidence="4" id="KW-0433">Leucine-rich repeat</keyword>
<evidence type="ECO:0000256" key="12">
    <source>
        <dbReference type="SAM" id="Phobius"/>
    </source>
</evidence>
<evidence type="ECO:0000256" key="1">
    <source>
        <dbReference type="ARBA" id="ARBA00004251"/>
    </source>
</evidence>
<dbReference type="SUPFAM" id="SSF52058">
    <property type="entry name" value="L domain-like"/>
    <property type="match status" value="2"/>
</dbReference>
<dbReference type="Pfam" id="PF08263">
    <property type="entry name" value="LRRNT_2"/>
    <property type="match status" value="1"/>
</dbReference>
<keyword evidence="5 12" id="KW-0812">Transmembrane</keyword>